<dbReference type="AlphaFoldDB" id="A0A8B6D3A5"/>
<organism evidence="3 4">
    <name type="scientific">Mytilus galloprovincialis</name>
    <name type="common">Mediterranean mussel</name>
    <dbReference type="NCBI Taxonomy" id="29158"/>
    <lineage>
        <taxon>Eukaryota</taxon>
        <taxon>Metazoa</taxon>
        <taxon>Spiralia</taxon>
        <taxon>Lophotrochozoa</taxon>
        <taxon>Mollusca</taxon>
        <taxon>Bivalvia</taxon>
        <taxon>Autobranchia</taxon>
        <taxon>Pteriomorphia</taxon>
        <taxon>Mytilida</taxon>
        <taxon>Mytiloidea</taxon>
        <taxon>Mytilidae</taxon>
        <taxon>Mytilinae</taxon>
        <taxon>Mytilus</taxon>
    </lineage>
</organism>
<keyword evidence="2" id="KW-0472">Membrane</keyword>
<keyword evidence="2" id="KW-0812">Transmembrane</keyword>
<protein>
    <submittedName>
        <fullName evidence="3">Uncharacterized protein</fullName>
    </submittedName>
</protein>
<gene>
    <name evidence="3" type="ORF">MGAL_10B052963</name>
</gene>
<comment type="caution">
    <text evidence="3">The sequence shown here is derived from an EMBL/GenBank/DDBJ whole genome shotgun (WGS) entry which is preliminary data.</text>
</comment>
<evidence type="ECO:0000313" key="3">
    <source>
        <dbReference type="EMBL" id="VDI13143.1"/>
    </source>
</evidence>
<feature type="region of interest" description="Disordered" evidence="1">
    <location>
        <begin position="146"/>
        <end position="166"/>
    </location>
</feature>
<sequence length="200" mass="22127">MAVVQNVQLVTTVKTVDLSVSLLFMDDYVKAYVNAKEKEAALSLQQVIVASSASTVVSMVIVFICVFILRRLLCKKQRSNSAGTSNEFIFTNHNIRAPLSIPQEHVRITQTSAFPESQYETVDESNMIENSNVRIGVERSALRNTSISSSSSDSKTSNASGVAADDTEGYLHPYHTLEENWQNRGYPYSPCIVKNKSHSS</sequence>
<proteinExistence type="predicted"/>
<evidence type="ECO:0000256" key="1">
    <source>
        <dbReference type="SAM" id="MobiDB-lite"/>
    </source>
</evidence>
<reference evidence="3" key="1">
    <citation type="submission" date="2018-11" db="EMBL/GenBank/DDBJ databases">
        <authorList>
            <person name="Alioto T."/>
            <person name="Alioto T."/>
        </authorList>
    </citation>
    <scope>NUCLEOTIDE SEQUENCE</scope>
</reference>
<name>A0A8B6D3A5_MYTGA</name>
<dbReference type="EMBL" id="UYJE01002733">
    <property type="protein sequence ID" value="VDI13143.1"/>
    <property type="molecule type" value="Genomic_DNA"/>
</dbReference>
<evidence type="ECO:0000256" key="2">
    <source>
        <dbReference type="SAM" id="Phobius"/>
    </source>
</evidence>
<evidence type="ECO:0000313" key="4">
    <source>
        <dbReference type="Proteomes" id="UP000596742"/>
    </source>
</evidence>
<keyword evidence="4" id="KW-1185">Reference proteome</keyword>
<feature type="compositionally biased region" description="Low complexity" evidence="1">
    <location>
        <begin position="146"/>
        <end position="160"/>
    </location>
</feature>
<accession>A0A8B6D3A5</accession>
<feature type="transmembrane region" description="Helical" evidence="2">
    <location>
        <begin position="47"/>
        <end position="69"/>
    </location>
</feature>
<dbReference type="OrthoDB" id="10452713at2759"/>
<keyword evidence="2" id="KW-1133">Transmembrane helix</keyword>
<dbReference type="Proteomes" id="UP000596742">
    <property type="component" value="Unassembled WGS sequence"/>
</dbReference>